<accession>A0ACC2E5W5</accession>
<keyword evidence="2" id="KW-1185">Reference proteome</keyword>
<dbReference type="Proteomes" id="UP001162992">
    <property type="component" value="Chromosome 3"/>
</dbReference>
<organism evidence="1 2">
    <name type="scientific">Diphasiastrum complanatum</name>
    <name type="common">Issler's clubmoss</name>
    <name type="synonym">Lycopodium complanatum</name>
    <dbReference type="NCBI Taxonomy" id="34168"/>
    <lineage>
        <taxon>Eukaryota</taxon>
        <taxon>Viridiplantae</taxon>
        <taxon>Streptophyta</taxon>
        <taxon>Embryophyta</taxon>
        <taxon>Tracheophyta</taxon>
        <taxon>Lycopodiopsida</taxon>
        <taxon>Lycopodiales</taxon>
        <taxon>Lycopodiaceae</taxon>
        <taxon>Lycopodioideae</taxon>
        <taxon>Diphasiastrum</taxon>
    </lineage>
</organism>
<dbReference type="EMBL" id="CM055094">
    <property type="protein sequence ID" value="KAJ7561745.1"/>
    <property type="molecule type" value="Genomic_DNA"/>
</dbReference>
<proteinExistence type="predicted"/>
<name>A0ACC2E5W5_DIPCM</name>
<gene>
    <name evidence="1" type="ORF">O6H91_03G039600</name>
</gene>
<sequence length="344" mass="37206">MASYRLNVDLFKTIAIGTFVVAGAAAISYSLVFKNQNLAMSLVFFLGYAGIIFEECLAFNKSGIALLMAVTLWTIHSLGAASPDVAVEQLSKSSKEVGEIIYFLLGAMTIVKIVDAHQGLKLVTDLITTRNPRLLLWVVGGITFVLSSVLDNLTSTILMVSLLQKLALDTEQRKSLGAIVIIAANAGGAWSPIGDVTTTMLWMDGRISTLKTMQVLFLPSVISLAVPLALMSSLRILGKGTKEREPLLTSQQMALLTLEEMAPQGKLVFGVGIGTLLFVPIFKSLTRLPPYLGMLFGLGVLWILTDAIHCDDLQRQKLKVPQALPRVDTQGILFFLGILLSVGR</sequence>
<comment type="caution">
    <text evidence="1">The sequence shown here is derived from an EMBL/GenBank/DDBJ whole genome shotgun (WGS) entry which is preliminary data.</text>
</comment>
<evidence type="ECO:0000313" key="2">
    <source>
        <dbReference type="Proteomes" id="UP001162992"/>
    </source>
</evidence>
<reference evidence="2" key="1">
    <citation type="journal article" date="2024" name="Proc. Natl. Acad. Sci. U.S.A.">
        <title>Extraordinary preservation of gene collinearity over three hundred million years revealed in homosporous lycophytes.</title>
        <authorList>
            <person name="Li C."/>
            <person name="Wickell D."/>
            <person name="Kuo L.Y."/>
            <person name="Chen X."/>
            <person name="Nie B."/>
            <person name="Liao X."/>
            <person name="Peng D."/>
            <person name="Ji J."/>
            <person name="Jenkins J."/>
            <person name="Williams M."/>
            <person name="Shu S."/>
            <person name="Plott C."/>
            <person name="Barry K."/>
            <person name="Rajasekar S."/>
            <person name="Grimwood J."/>
            <person name="Han X."/>
            <person name="Sun S."/>
            <person name="Hou Z."/>
            <person name="He W."/>
            <person name="Dai G."/>
            <person name="Sun C."/>
            <person name="Schmutz J."/>
            <person name="Leebens-Mack J.H."/>
            <person name="Li F.W."/>
            <person name="Wang L."/>
        </authorList>
    </citation>
    <scope>NUCLEOTIDE SEQUENCE [LARGE SCALE GENOMIC DNA]</scope>
    <source>
        <strain evidence="2">cv. PW_Plant_1</strain>
    </source>
</reference>
<evidence type="ECO:0000313" key="1">
    <source>
        <dbReference type="EMBL" id="KAJ7561745.1"/>
    </source>
</evidence>
<protein>
    <submittedName>
        <fullName evidence="1">Uncharacterized protein</fullName>
    </submittedName>
</protein>